<comment type="caution">
    <text evidence="2">The sequence shown here is derived from an EMBL/GenBank/DDBJ whole genome shotgun (WGS) entry which is preliminary data.</text>
</comment>
<organism evidence="2 3">
    <name type="scientific">Phaseolus angularis</name>
    <name type="common">Azuki bean</name>
    <name type="synonym">Vigna angularis</name>
    <dbReference type="NCBI Taxonomy" id="3914"/>
    <lineage>
        <taxon>Eukaryota</taxon>
        <taxon>Viridiplantae</taxon>
        <taxon>Streptophyta</taxon>
        <taxon>Embryophyta</taxon>
        <taxon>Tracheophyta</taxon>
        <taxon>Spermatophyta</taxon>
        <taxon>Magnoliopsida</taxon>
        <taxon>eudicotyledons</taxon>
        <taxon>Gunneridae</taxon>
        <taxon>Pentapetalae</taxon>
        <taxon>rosids</taxon>
        <taxon>fabids</taxon>
        <taxon>Fabales</taxon>
        <taxon>Fabaceae</taxon>
        <taxon>Papilionoideae</taxon>
        <taxon>50 kb inversion clade</taxon>
        <taxon>NPAAA clade</taxon>
        <taxon>indigoferoid/millettioid clade</taxon>
        <taxon>Phaseoleae</taxon>
        <taxon>Vigna</taxon>
    </lineage>
</organism>
<reference evidence="2 3" key="1">
    <citation type="submission" date="2020-05" db="EMBL/GenBank/DDBJ databases">
        <title>Vigna angularis (adzuki bean) Var. LongXiaoDou No. 4 denovo assembly.</title>
        <authorList>
            <person name="Xiang H."/>
        </authorList>
    </citation>
    <scope>NUCLEOTIDE SEQUENCE [LARGE SCALE GENOMIC DNA]</scope>
    <source>
        <tissue evidence="2">Leaf</tissue>
    </source>
</reference>
<feature type="compositionally biased region" description="Basic and acidic residues" evidence="1">
    <location>
        <begin position="64"/>
        <end position="74"/>
    </location>
</feature>
<gene>
    <name evidence="2" type="ORF">HKW66_Vig0187060</name>
</gene>
<protein>
    <submittedName>
        <fullName evidence="2">Protein NLP7-like protein</fullName>
    </submittedName>
</protein>
<feature type="region of interest" description="Disordered" evidence="1">
    <location>
        <begin position="60"/>
        <end position="79"/>
    </location>
</feature>
<evidence type="ECO:0000313" key="2">
    <source>
        <dbReference type="EMBL" id="KAG2403419.1"/>
    </source>
</evidence>
<sequence length="158" mass="16988">MDGTYGIEIEFLLSPILNAPAEISLLDMIICCEVELRGVITTITVKLSLPTISVPFGDSNSIAEKPEKNDDNKKLLPPLTPMPPLENVGGYCVIKERMTQAFRYFKELTELNVLAQVWAPVPNEESSGIGVGSSLGAGVRGFDDGGCLTGDGKCERKA</sequence>
<proteinExistence type="predicted"/>
<evidence type="ECO:0000313" key="3">
    <source>
        <dbReference type="Proteomes" id="UP000743370"/>
    </source>
</evidence>
<dbReference type="AlphaFoldDB" id="A0A8T0KVT3"/>
<name>A0A8T0KVT3_PHAAN</name>
<dbReference type="Proteomes" id="UP000743370">
    <property type="component" value="Unassembled WGS sequence"/>
</dbReference>
<evidence type="ECO:0000256" key="1">
    <source>
        <dbReference type="SAM" id="MobiDB-lite"/>
    </source>
</evidence>
<dbReference type="EMBL" id="JABFOF010000003">
    <property type="protein sequence ID" value="KAG2403419.1"/>
    <property type="molecule type" value="Genomic_DNA"/>
</dbReference>
<accession>A0A8T0KVT3</accession>